<keyword evidence="3" id="KW-1185">Reference proteome</keyword>
<proteinExistence type="predicted"/>
<dbReference type="Proteomes" id="UP000006038">
    <property type="component" value="Unassembled WGS sequence"/>
</dbReference>
<name>J3LGY1_ORYBR</name>
<sequence>MGNIFSSYPYPEKIPIGSRVAASYPSAPAPASAVASQSAFRSGNLADADGQAQRTDRRYTSYKWRRPGKGGKGRPASCYMHTLDPVNSRIKAPHTCSSCATAFSMSGQGADTVLEEMKRLLVHGKFSYPSRGLAGKSSVMPALCNNVLPRFLSTEKDENPVTEIGEKARSTAEQFLRVAKEKTDEVSENAKETLHETKEAVVGESDDEKEKFKQRVEEGRYHQN</sequence>
<dbReference type="eggNOG" id="ENOG502SDM3">
    <property type="taxonomic scope" value="Eukaryota"/>
</dbReference>
<feature type="compositionally biased region" description="Basic and acidic residues" evidence="1">
    <location>
        <begin position="208"/>
        <end position="224"/>
    </location>
</feature>
<dbReference type="AlphaFoldDB" id="J3LGY1"/>
<evidence type="ECO:0000313" key="3">
    <source>
        <dbReference type="Proteomes" id="UP000006038"/>
    </source>
</evidence>
<dbReference type="HOGENOM" id="CLU_1236694_0_0_1"/>
<feature type="compositionally biased region" description="Basic and acidic residues" evidence="1">
    <location>
        <begin position="180"/>
        <end position="201"/>
    </location>
</feature>
<evidence type="ECO:0000313" key="2">
    <source>
        <dbReference type="EnsemblPlants" id="OB02G38980.1"/>
    </source>
</evidence>
<organism evidence="2">
    <name type="scientific">Oryza brachyantha</name>
    <name type="common">malo sina</name>
    <dbReference type="NCBI Taxonomy" id="4533"/>
    <lineage>
        <taxon>Eukaryota</taxon>
        <taxon>Viridiplantae</taxon>
        <taxon>Streptophyta</taxon>
        <taxon>Embryophyta</taxon>
        <taxon>Tracheophyta</taxon>
        <taxon>Spermatophyta</taxon>
        <taxon>Magnoliopsida</taxon>
        <taxon>Liliopsida</taxon>
        <taxon>Poales</taxon>
        <taxon>Poaceae</taxon>
        <taxon>BOP clade</taxon>
        <taxon>Oryzoideae</taxon>
        <taxon>Oryzeae</taxon>
        <taxon>Oryzinae</taxon>
        <taxon>Oryza</taxon>
    </lineage>
</organism>
<reference evidence="2" key="1">
    <citation type="submission" date="2013-04" db="UniProtKB">
        <authorList>
            <consortium name="EnsemblPlants"/>
        </authorList>
    </citation>
    <scope>IDENTIFICATION</scope>
</reference>
<dbReference type="Gramene" id="OB02G38980.1">
    <property type="protein sequence ID" value="OB02G38980.1"/>
    <property type="gene ID" value="OB02G38980"/>
</dbReference>
<feature type="region of interest" description="Disordered" evidence="1">
    <location>
        <begin position="180"/>
        <end position="224"/>
    </location>
</feature>
<evidence type="ECO:0000256" key="1">
    <source>
        <dbReference type="SAM" id="MobiDB-lite"/>
    </source>
</evidence>
<accession>J3LGY1</accession>
<dbReference type="EnsemblPlants" id="OB02G38980.1">
    <property type="protein sequence ID" value="OB02G38980.1"/>
    <property type="gene ID" value="OB02G38980"/>
</dbReference>
<protein>
    <submittedName>
        <fullName evidence="2">Uncharacterized protein</fullName>
    </submittedName>
</protein>